<keyword evidence="6" id="KW-0813">Transport</keyword>
<evidence type="ECO:0000256" key="6">
    <source>
        <dbReference type="ARBA" id="ARBA00022448"/>
    </source>
</evidence>
<comment type="subunit">
    <text evidence="4">Complex I is composed of 45 different subunits.</text>
</comment>
<dbReference type="PANTHER" id="PTHR13178">
    <property type="entry name" value="NADH-UBIQUINONE OXIDOREDUCTASE SGDH SUBUNIT"/>
    <property type="match status" value="1"/>
</dbReference>
<comment type="caution">
    <text evidence="18">The sequence shown here is derived from an EMBL/GenBank/DDBJ whole genome shotgun (WGS) entry which is preliminary data.</text>
</comment>
<evidence type="ECO:0000256" key="2">
    <source>
        <dbReference type="ARBA" id="ARBA00004434"/>
    </source>
</evidence>
<evidence type="ECO:0000256" key="16">
    <source>
        <dbReference type="ARBA" id="ARBA00032550"/>
    </source>
</evidence>
<evidence type="ECO:0000256" key="11">
    <source>
        <dbReference type="ARBA" id="ARBA00022982"/>
    </source>
</evidence>
<comment type="subcellular location">
    <subcellularLocation>
        <location evidence="2">Mitochondrion inner membrane</location>
        <topology evidence="2">Single-pass membrane protein</topology>
    </subcellularLocation>
</comment>
<keyword evidence="8 17" id="KW-0812">Transmembrane</keyword>
<evidence type="ECO:0000313" key="18">
    <source>
        <dbReference type="EMBL" id="KAG8581314.1"/>
    </source>
</evidence>
<dbReference type="EMBL" id="WNYA01000003">
    <property type="protein sequence ID" value="KAG8581314.1"/>
    <property type="molecule type" value="Genomic_DNA"/>
</dbReference>
<accession>A0AAV7C8G8</accession>
<keyword evidence="19" id="KW-1185">Reference proteome</keyword>
<evidence type="ECO:0000256" key="12">
    <source>
        <dbReference type="ARBA" id="ARBA00022989"/>
    </source>
</evidence>
<evidence type="ECO:0000256" key="5">
    <source>
        <dbReference type="ARBA" id="ARBA00015175"/>
    </source>
</evidence>
<comment type="similarity">
    <text evidence="3">Belongs to the complex I NDUFB5 subunit family.</text>
</comment>
<dbReference type="PANTHER" id="PTHR13178:SF0">
    <property type="entry name" value="NADH DEHYDROGENASE [UBIQUINONE] 1 BETA SUBCOMPLEX SUBUNIT 5, MITOCHONDRIAL"/>
    <property type="match status" value="1"/>
</dbReference>
<reference evidence="18" key="1">
    <citation type="thesis" date="2020" institute="ProQuest LLC" country="789 East Eisenhower Parkway, Ann Arbor, MI, USA">
        <title>Comparative Genomics and Chromosome Evolution.</title>
        <authorList>
            <person name="Mudd A.B."/>
        </authorList>
    </citation>
    <scope>NUCLEOTIDE SEQUENCE</scope>
    <source>
        <strain evidence="18">237g6f4</strain>
        <tissue evidence="18">Blood</tissue>
    </source>
</reference>
<dbReference type="Pfam" id="PF09781">
    <property type="entry name" value="NDUF_B5"/>
    <property type="match status" value="1"/>
</dbReference>
<dbReference type="AlphaFoldDB" id="A0AAV7C8G8"/>
<organism evidence="18 19">
    <name type="scientific">Engystomops pustulosus</name>
    <name type="common">Tungara frog</name>
    <name type="synonym">Physalaemus pustulosus</name>
    <dbReference type="NCBI Taxonomy" id="76066"/>
    <lineage>
        <taxon>Eukaryota</taxon>
        <taxon>Metazoa</taxon>
        <taxon>Chordata</taxon>
        <taxon>Craniata</taxon>
        <taxon>Vertebrata</taxon>
        <taxon>Euteleostomi</taxon>
        <taxon>Amphibia</taxon>
        <taxon>Batrachia</taxon>
        <taxon>Anura</taxon>
        <taxon>Neobatrachia</taxon>
        <taxon>Hyloidea</taxon>
        <taxon>Leptodactylidae</taxon>
        <taxon>Leiuperinae</taxon>
        <taxon>Engystomops</taxon>
    </lineage>
</organism>
<name>A0AAV7C8G8_ENGPU</name>
<keyword evidence="14 17" id="KW-0472">Membrane</keyword>
<protein>
    <recommendedName>
        <fullName evidence="5">NADH dehydrogenase [ubiquinone] 1 beta subcomplex subunit 5, mitochondrial</fullName>
    </recommendedName>
    <alternativeName>
        <fullName evidence="16">Complex I-SGDH</fullName>
    </alternativeName>
    <alternativeName>
        <fullName evidence="15">NADH-ubiquinone oxidoreductase SGDH subunit</fullName>
    </alternativeName>
</protein>
<keyword evidence="10" id="KW-0809">Transit peptide</keyword>
<gene>
    <name evidence="18" type="ORF">GDO81_007627</name>
</gene>
<evidence type="ECO:0000256" key="9">
    <source>
        <dbReference type="ARBA" id="ARBA00022792"/>
    </source>
</evidence>
<dbReference type="InterPro" id="IPR019173">
    <property type="entry name" value="NADH_UbQ_OxRdtase_B5_su"/>
</dbReference>
<dbReference type="Proteomes" id="UP000824782">
    <property type="component" value="Unassembled WGS sequence"/>
</dbReference>
<keyword evidence="12 17" id="KW-1133">Transmembrane helix</keyword>
<evidence type="ECO:0000256" key="4">
    <source>
        <dbReference type="ARBA" id="ARBA00011533"/>
    </source>
</evidence>
<keyword evidence="7" id="KW-0679">Respiratory chain</keyword>
<evidence type="ECO:0000256" key="3">
    <source>
        <dbReference type="ARBA" id="ARBA00007152"/>
    </source>
</evidence>
<evidence type="ECO:0000256" key="7">
    <source>
        <dbReference type="ARBA" id="ARBA00022660"/>
    </source>
</evidence>
<keyword evidence="9" id="KW-0999">Mitochondrion inner membrane</keyword>
<evidence type="ECO:0000313" key="19">
    <source>
        <dbReference type="Proteomes" id="UP000824782"/>
    </source>
</evidence>
<keyword evidence="11" id="KW-0249">Electron transport</keyword>
<proteinExistence type="inferred from homology"/>
<keyword evidence="13" id="KW-0496">Mitochondrion</keyword>
<evidence type="ECO:0000256" key="15">
    <source>
        <dbReference type="ARBA" id="ARBA00032395"/>
    </source>
</evidence>
<dbReference type="GO" id="GO:0005743">
    <property type="term" value="C:mitochondrial inner membrane"/>
    <property type="evidence" value="ECO:0007669"/>
    <property type="project" value="UniProtKB-SubCell"/>
</dbReference>
<evidence type="ECO:0000256" key="13">
    <source>
        <dbReference type="ARBA" id="ARBA00023128"/>
    </source>
</evidence>
<evidence type="ECO:0000256" key="17">
    <source>
        <dbReference type="SAM" id="Phobius"/>
    </source>
</evidence>
<sequence>MAGMSLLRSAAASLVSRLQPVQRAVLGRSGLLRRAPPAAKVPVRYGSHGKRLFVITPSTYYDKRFLQLCKFYALLTAIPAGIAIALINIFIGPAELVEIPEGYVPDPYEYYQHPITRFLARNIYHDYQQSYEQEMCLIHVENEKRMLRLYENAARRSMRQNGDGPWYQFETLDKNLIDNSPKARPDE</sequence>
<evidence type="ECO:0000256" key="14">
    <source>
        <dbReference type="ARBA" id="ARBA00023136"/>
    </source>
</evidence>
<evidence type="ECO:0000256" key="10">
    <source>
        <dbReference type="ARBA" id="ARBA00022946"/>
    </source>
</evidence>
<comment type="function">
    <text evidence="1">Accessory subunit of the mitochondrial membrane respiratory chain NADH dehydrogenase (Complex I), that is believed not to be involved in catalysis. Complex I functions in the transfer of electrons from NADH to the respiratory chain. The immediate electron acceptor for the enzyme is believed to be ubiquinone.</text>
</comment>
<feature type="transmembrane region" description="Helical" evidence="17">
    <location>
        <begin position="71"/>
        <end position="91"/>
    </location>
</feature>
<evidence type="ECO:0000256" key="8">
    <source>
        <dbReference type="ARBA" id="ARBA00022692"/>
    </source>
</evidence>
<evidence type="ECO:0000256" key="1">
    <source>
        <dbReference type="ARBA" id="ARBA00003195"/>
    </source>
</evidence>